<organism evidence="2 3">
    <name type="scientific">Nocardia mangyaensis</name>
    <dbReference type="NCBI Taxonomy" id="2213200"/>
    <lineage>
        <taxon>Bacteria</taxon>
        <taxon>Bacillati</taxon>
        <taxon>Actinomycetota</taxon>
        <taxon>Actinomycetes</taxon>
        <taxon>Mycobacteriales</taxon>
        <taxon>Nocardiaceae</taxon>
        <taxon>Nocardia</taxon>
    </lineage>
</organism>
<evidence type="ECO:0000313" key="3">
    <source>
        <dbReference type="Proteomes" id="UP000183810"/>
    </source>
</evidence>
<dbReference type="KEGG" id="nsl:BOX37_14790"/>
<accession>A0A1J0W244</accession>
<dbReference type="EMBL" id="CP018082">
    <property type="protein sequence ID" value="APE38346.1"/>
    <property type="molecule type" value="Genomic_DNA"/>
</dbReference>
<sequence length="282" mass="32348">MQHQTPAVETSAPSRDRRRYMAGPAAFLGGPANVIMQLSLAPVGRGVVESTVTSGRFDLRPRKRGRTTVTYLAVAMLGTEEDRAAFRAATNTSHRHVRSGPGSPVPYNAFDPRLQLWVAACLYRGTIDSLTLLFGPVDEEFADEVYSESARFGTTLQMPERLWPPDRAAFAEYWDSTLRELSVDDEVRDYLLSQVVDMGPYRPWERRLFRRVNRFFTTGFLPQHFRDELGLPWSARKQRAFELTMRAIGRVLSVAPQSWRLYPFESYLRDMRRRRDQGKPLV</sequence>
<evidence type="ECO:0000259" key="1">
    <source>
        <dbReference type="Pfam" id="PF09995"/>
    </source>
</evidence>
<dbReference type="InterPro" id="IPR018713">
    <property type="entry name" value="MPAB/Lcp_cat_dom"/>
</dbReference>
<dbReference type="PANTHER" id="PTHR36151:SF3">
    <property type="entry name" value="ER-BOUND OXYGENASE MPAB_MPAB'_RUBBER OXYGENASE CATALYTIC DOMAIN-CONTAINING PROTEIN"/>
    <property type="match status" value="1"/>
</dbReference>
<evidence type="ECO:0000313" key="2">
    <source>
        <dbReference type="EMBL" id="APE38346.1"/>
    </source>
</evidence>
<dbReference type="Pfam" id="PF09995">
    <property type="entry name" value="MPAB_Lcp_cat"/>
    <property type="match status" value="1"/>
</dbReference>
<dbReference type="RefSeq" id="WP_071931517.1">
    <property type="nucleotide sequence ID" value="NZ_CP018082.1"/>
</dbReference>
<feature type="domain" description="ER-bound oxygenase mpaB/mpaB'/Rubber oxygenase catalytic" evidence="1">
    <location>
        <begin position="18"/>
        <end position="249"/>
    </location>
</feature>
<dbReference type="Proteomes" id="UP000183810">
    <property type="component" value="Chromosome"/>
</dbReference>
<dbReference type="PANTHER" id="PTHR36151">
    <property type="entry name" value="BLR2777 PROTEIN"/>
    <property type="match status" value="1"/>
</dbReference>
<gene>
    <name evidence="2" type="ORF">BOX37_14790</name>
</gene>
<proteinExistence type="predicted"/>
<keyword evidence="3" id="KW-1185">Reference proteome</keyword>
<dbReference type="GO" id="GO:0016491">
    <property type="term" value="F:oxidoreductase activity"/>
    <property type="evidence" value="ECO:0007669"/>
    <property type="project" value="InterPro"/>
</dbReference>
<dbReference type="OrthoDB" id="3422701at2"/>
<name>A0A1J0W244_9NOCA</name>
<dbReference type="AlphaFoldDB" id="A0A1J0W244"/>
<reference evidence="2" key="1">
    <citation type="submission" date="2016-11" db="EMBL/GenBank/DDBJ databases">
        <authorList>
            <person name="Jaros S."/>
            <person name="Januszkiewicz K."/>
            <person name="Wedrychowicz H."/>
        </authorList>
    </citation>
    <scope>NUCLEOTIDE SEQUENCE [LARGE SCALE GENOMIC DNA]</scope>
    <source>
        <strain evidence="2">Y48</strain>
    </source>
</reference>
<protein>
    <recommendedName>
        <fullName evidence="1">ER-bound oxygenase mpaB/mpaB'/Rubber oxygenase catalytic domain-containing protein</fullName>
    </recommendedName>
</protein>